<dbReference type="GeneID" id="28767151"/>
<dbReference type="EMBL" id="KV441558">
    <property type="protein sequence ID" value="OAG00881.1"/>
    <property type="molecule type" value="Genomic_DNA"/>
</dbReference>
<sequence>MLYKGGSDLAQKTQAGFPQQEQLGAPQSFASSSQPPVQYQQYRMGRSSAQTGHLNVQTHVAAPASPQVNVAVQMQALAVLAWHTALKAQSAPLSTVIYSSNYAPAGQQTPQQPLVTMAQIASGAAPGLNVPGYQLSNLKPFDGHRKFIDFSTKLP</sequence>
<dbReference type="RefSeq" id="XP_018031246.1">
    <property type="nucleotide sequence ID" value="XM_018183665.1"/>
</dbReference>
<accession>A0A177C0Z4</accession>
<reference evidence="1 2" key="1">
    <citation type="submission" date="2016-05" db="EMBL/GenBank/DDBJ databases">
        <title>Comparative analysis of secretome profiles of manganese(II)-oxidizing ascomycete fungi.</title>
        <authorList>
            <consortium name="DOE Joint Genome Institute"/>
            <person name="Zeiner C.A."/>
            <person name="Purvine S.O."/>
            <person name="Zink E.M."/>
            <person name="Wu S."/>
            <person name="Pasa-Tolic L."/>
            <person name="Chaput D.L."/>
            <person name="Haridas S."/>
            <person name="Grigoriev I.V."/>
            <person name="Santelli C.M."/>
            <person name="Hansel C.M."/>
        </authorList>
    </citation>
    <scope>NUCLEOTIDE SEQUENCE [LARGE SCALE GENOMIC DNA]</scope>
    <source>
        <strain evidence="1 2">AP3s5-JAC2a</strain>
    </source>
</reference>
<gene>
    <name evidence="1" type="ORF">CC84DRAFT_1229406</name>
</gene>
<dbReference type="Proteomes" id="UP000077069">
    <property type="component" value="Unassembled WGS sequence"/>
</dbReference>
<dbReference type="AlphaFoldDB" id="A0A177C0Z4"/>
<evidence type="ECO:0000313" key="2">
    <source>
        <dbReference type="Proteomes" id="UP000077069"/>
    </source>
</evidence>
<keyword evidence="2" id="KW-1185">Reference proteome</keyword>
<proteinExistence type="predicted"/>
<evidence type="ECO:0000313" key="1">
    <source>
        <dbReference type="EMBL" id="OAG00881.1"/>
    </source>
</evidence>
<name>A0A177C0Z4_9PLEO</name>
<protein>
    <submittedName>
        <fullName evidence="1">Uncharacterized protein</fullName>
    </submittedName>
</protein>
<organism evidence="1 2">
    <name type="scientific">Paraphaeosphaeria sporulosa</name>
    <dbReference type="NCBI Taxonomy" id="1460663"/>
    <lineage>
        <taxon>Eukaryota</taxon>
        <taxon>Fungi</taxon>
        <taxon>Dikarya</taxon>
        <taxon>Ascomycota</taxon>
        <taxon>Pezizomycotina</taxon>
        <taxon>Dothideomycetes</taxon>
        <taxon>Pleosporomycetidae</taxon>
        <taxon>Pleosporales</taxon>
        <taxon>Massarineae</taxon>
        <taxon>Didymosphaeriaceae</taxon>
        <taxon>Paraphaeosphaeria</taxon>
    </lineage>
</organism>
<dbReference type="InParanoid" id="A0A177C0Z4"/>